<comment type="similarity">
    <text evidence="1">Belongs to the UDP-glycosyltransferase family.</text>
</comment>
<dbReference type="Proteomes" id="UP000826271">
    <property type="component" value="Unassembled WGS sequence"/>
</dbReference>
<evidence type="ECO:0000256" key="1">
    <source>
        <dbReference type="ARBA" id="ARBA00009995"/>
    </source>
</evidence>
<dbReference type="Gene3D" id="3.40.50.2000">
    <property type="entry name" value="Glycogen Phosphorylase B"/>
    <property type="match status" value="2"/>
</dbReference>
<dbReference type="EMBL" id="WHWC01000014">
    <property type="protein sequence ID" value="KAG8370037.1"/>
    <property type="molecule type" value="Genomic_DNA"/>
</dbReference>
<protein>
    <recommendedName>
        <fullName evidence="3">Glycosyltransferase N-terminal domain-containing protein</fullName>
    </recommendedName>
</protein>
<reference evidence="4" key="1">
    <citation type="submission" date="2019-10" db="EMBL/GenBank/DDBJ databases">
        <authorList>
            <person name="Zhang R."/>
            <person name="Pan Y."/>
            <person name="Wang J."/>
            <person name="Ma R."/>
            <person name="Yu S."/>
        </authorList>
    </citation>
    <scope>NUCLEOTIDE SEQUENCE</scope>
    <source>
        <strain evidence="4">LA-IB0</strain>
        <tissue evidence="4">Leaf</tissue>
    </source>
</reference>
<dbReference type="CDD" id="cd03784">
    <property type="entry name" value="GT1_Gtf-like"/>
    <property type="match status" value="1"/>
</dbReference>
<dbReference type="Pfam" id="PF26168">
    <property type="entry name" value="Glyco_transf_N"/>
    <property type="match status" value="1"/>
</dbReference>
<evidence type="ECO:0000259" key="3">
    <source>
        <dbReference type="Pfam" id="PF26168"/>
    </source>
</evidence>
<dbReference type="GO" id="GO:1901135">
    <property type="term" value="P:carbohydrate derivative metabolic process"/>
    <property type="evidence" value="ECO:0007669"/>
    <property type="project" value="UniProtKB-ARBA"/>
</dbReference>
<dbReference type="InterPro" id="IPR058980">
    <property type="entry name" value="Glyco_transf_N"/>
</dbReference>
<gene>
    <name evidence="4" type="ORF">BUALT_Bualt14G0076000</name>
</gene>
<name>A0AAV6WR44_9LAMI</name>
<feature type="domain" description="Glycosyltransferase N-terminal" evidence="3">
    <location>
        <begin position="8"/>
        <end position="223"/>
    </location>
</feature>
<dbReference type="InterPro" id="IPR002213">
    <property type="entry name" value="UDP_glucos_trans"/>
</dbReference>
<dbReference type="PANTHER" id="PTHR48044:SF82">
    <property type="entry name" value="GLYCOSYLTRANSFERASE"/>
    <property type="match status" value="1"/>
</dbReference>
<evidence type="ECO:0000256" key="2">
    <source>
        <dbReference type="ARBA" id="ARBA00022679"/>
    </source>
</evidence>
<comment type="caution">
    <text evidence="4">The sequence shown here is derived from an EMBL/GenBank/DDBJ whole genome shotgun (WGS) entry which is preliminary data.</text>
</comment>
<sequence length="368" mass="42211">MDAKPNKLNILMFPWLAHGHIFPYLELAKNLSNKNFNIFFCSTPVNLTSIKLTLEKSQFPASIHLVELHLPSSPELPPQYHTTKNVPLHLKDKLFQAFQMSKSTFSDIICSLKPDILIYDVFQPWAAKHALSLNIPAIHFATSGATPYSFSHHHLTYGWDSPFPHEAIFLRDHERKALQAVVFPDFDKKDEDLVFGHFNLSCEIVLMRTCRAIEGKYIDYLSELCKKIIIPVGSNVKEDNEENDHSEIMEWLSTKKPFSTVFISFGSENYLSKDQMKEIAKGLEISNVNFIWIVRFPLGEKAARDEIGNFSGEDVAKAINEVVLEETGKEMRIKCAQVSEKMKNEEEDAKNETAEEITRICMEYKHKK</sequence>
<evidence type="ECO:0000313" key="4">
    <source>
        <dbReference type="EMBL" id="KAG8370037.1"/>
    </source>
</evidence>
<dbReference type="PANTHER" id="PTHR48044">
    <property type="entry name" value="GLYCOSYLTRANSFERASE"/>
    <property type="match status" value="1"/>
</dbReference>
<dbReference type="AlphaFoldDB" id="A0AAV6WR44"/>
<evidence type="ECO:0000313" key="5">
    <source>
        <dbReference type="Proteomes" id="UP000826271"/>
    </source>
</evidence>
<dbReference type="SUPFAM" id="SSF53756">
    <property type="entry name" value="UDP-Glycosyltransferase/glycogen phosphorylase"/>
    <property type="match status" value="1"/>
</dbReference>
<organism evidence="4 5">
    <name type="scientific">Buddleja alternifolia</name>
    <dbReference type="NCBI Taxonomy" id="168488"/>
    <lineage>
        <taxon>Eukaryota</taxon>
        <taxon>Viridiplantae</taxon>
        <taxon>Streptophyta</taxon>
        <taxon>Embryophyta</taxon>
        <taxon>Tracheophyta</taxon>
        <taxon>Spermatophyta</taxon>
        <taxon>Magnoliopsida</taxon>
        <taxon>eudicotyledons</taxon>
        <taxon>Gunneridae</taxon>
        <taxon>Pentapetalae</taxon>
        <taxon>asterids</taxon>
        <taxon>lamiids</taxon>
        <taxon>Lamiales</taxon>
        <taxon>Scrophulariaceae</taxon>
        <taxon>Buddlejeae</taxon>
        <taxon>Buddleja</taxon>
    </lineage>
</organism>
<keyword evidence="5" id="KW-1185">Reference proteome</keyword>
<accession>A0AAV6WR44</accession>
<keyword evidence="2" id="KW-0808">Transferase</keyword>
<proteinExistence type="inferred from homology"/>
<dbReference type="GO" id="GO:0008194">
    <property type="term" value="F:UDP-glycosyltransferase activity"/>
    <property type="evidence" value="ECO:0007669"/>
    <property type="project" value="InterPro"/>
</dbReference>